<dbReference type="Pfam" id="PF09669">
    <property type="entry name" value="Phage_pRha"/>
    <property type="match status" value="1"/>
</dbReference>
<reference evidence="1" key="1">
    <citation type="journal article" date="2021" name="Proc. Natl. Acad. Sci. U.S.A.">
        <title>A Catalog of Tens of Thousands of Viruses from Human Metagenomes Reveals Hidden Associations with Chronic Diseases.</title>
        <authorList>
            <person name="Tisza M.J."/>
            <person name="Buck C.B."/>
        </authorList>
    </citation>
    <scope>NUCLEOTIDE SEQUENCE</scope>
    <source>
        <strain evidence="1">CtvyM23</strain>
    </source>
</reference>
<name>A0A8S5MIS3_9CAUD</name>
<evidence type="ECO:0000313" key="1">
    <source>
        <dbReference type="EMBL" id="DAD81795.1"/>
    </source>
</evidence>
<protein>
    <submittedName>
        <fullName evidence="1">Regulatory protein</fullName>
    </submittedName>
</protein>
<dbReference type="InterPro" id="IPR014054">
    <property type="entry name" value="Phage_regulatory_Rha"/>
</dbReference>
<dbReference type="EMBL" id="BK014908">
    <property type="protein sequence ID" value="DAD81795.1"/>
    <property type="molecule type" value="Genomic_DNA"/>
</dbReference>
<proteinExistence type="predicted"/>
<organism evidence="1">
    <name type="scientific">Siphoviridae sp. ctvyM23</name>
    <dbReference type="NCBI Taxonomy" id="2826514"/>
    <lineage>
        <taxon>Viruses</taxon>
        <taxon>Duplodnaviria</taxon>
        <taxon>Heunggongvirae</taxon>
        <taxon>Uroviricota</taxon>
        <taxon>Caudoviricetes</taxon>
    </lineage>
</organism>
<sequence length="234" mass="26731">MANNIISGTMPNLVFVKDNEPVTNSYAIAKWANHEHYHVVRIIKANIDTLKEFNSPAFKAGYLQKANNAINKSEEVSFETYPVKTKTGTQQIKAAILNEEQAMFVILSMRNNEKTKQFKVELIKAFKQCREELAKQNQLLTDQEIENTSIDEFCRGYDAGYKKYADSMETAHELESDTGTVSLGLKRNSLVYEYIKLQKKIKANKAQWEQELKEFDSVINSAFELSEDLKALGK</sequence>
<accession>A0A8S5MIS3</accession>